<keyword evidence="4" id="KW-1185">Reference proteome</keyword>
<gene>
    <name evidence="2" type="ORF">KUL25_01470</name>
    <name evidence="3" type="ORF">KUL25_01475</name>
</gene>
<evidence type="ECO:0000313" key="4">
    <source>
        <dbReference type="Proteomes" id="UP000693972"/>
    </source>
</evidence>
<dbReference type="EMBL" id="JAIMBW010000001">
    <property type="protein sequence ID" value="MBY4891428.1"/>
    <property type="molecule type" value="Genomic_DNA"/>
</dbReference>
<reference evidence="3 4" key="1">
    <citation type="submission" date="2021-07" db="EMBL/GenBank/DDBJ databases">
        <title>Karlodiniumbacter phycospheric gen. nov., sp. nov., a phycosphere bacterium isolated from karlodinium veneficum.</title>
        <authorList>
            <person name="Peng Y."/>
            <person name="Jiang L."/>
            <person name="Lee J."/>
        </authorList>
    </citation>
    <scope>NUCLEOTIDE SEQUENCE</scope>
    <source>
        <strain evidence="3 4">N5</strain>
    </source>
</reference>
<dbReference type="SMART" id="SM00332">
    <property type="entry name" value="PP2Cc"/>
    <property type="match status" value="1"/>
</dbReference>
<dbReference type="Pfam" id="PF13672">
    <property type="entry name" value="PP2C_2"/>
    <property type="match status" value="1"/>
</dbReference>
<organism evidence="3">
    <name type="scientific">Gymnodinialimonas phycosphaerae</name>
    <dbReference type="NCBI Taxonomy" id="2841589"/>
    <lineage>
        <taxon>Bacteria</taxon>
        <taxon>Pseudomonadati</taxon>
        <taxon>Pseudomonadota</taxon>
        <taxon>Alphaproteobacteria</taxon>
        <taxon>Rhodobacterales</taxon>
        <taxon>Paracoccaceae</taxon>
        <taxon>Gymnodinialimonas</taxon>
    </lineage>
</organism>
<evidence type="ECO:0000259" key="1">
    <source>
        <dbReference type="PROSITE" id="PS51746"/>
    </source>
</evidence>
<dbReference type="Gene3D" id="3.60.40.10">
    <property type="entry name" value="PPM-type phosphatase domain"/>
    <property type="match status" value="1"/>
</dbReference>
<dbReference type="SMART" id="SM00331">
    <property type="entry name" value="PP2C_SIG"/>
    <property type="match status" value="1"/>
</dbReference>
<dbReference type="RefSeq" id="WP_257891303.1">
    <property type="nucleotide sequence ID" value="NZ_JAIMBW010000001.1"/>
</dbReference>
<evidence type="ECO:0000313" key="2">
    <source>
        <dbReference type="EMBL" id="MBY4891428.1"/>
    </source>
</evidence>
<protein>
    <submittedName>
        <fullName evidence="3">Protein phosphatase 2C domain-containing protein</fullName>
    </submittedName>
</protein>
<dbReference type="AlphaFoldDB" id="A0A975YGA4"/>
<sequence length="261" mass="27722">MSGITYDVATALWQGARPYQEDTLLADFHGGMDRGFAVLADGMGGHAAGDLASRLVVIDAASHLKFLMHDGAALEKSLVAELTSAIETANEVLKDRAAGDRRLRGMGATFLATVLFEDRLYWASVGDSPLYLWREGKLRQLNEDHSMAPVIDQMAKTGEITAADAANHPDRNALTSVLMGGALKAMDVPKTATVLDPGDVLIQASDGLQYLDDESISGVLAEAGSSREIVEALMGALRESNDPAQDNTAVLVLQLAQMGPE</sequence>
<dbReference type="InterPro" id="IPR036457">
    <property type="entry name" value="PPM-type-like_dom_sf"/>
</dbReference>
<dbReference type="GO" id="GO:0004722">
    <property type="term" value="F:protein serine/threonine phosphatase activity"/>
    <property type="evidence" value="ECO:0007669"/>
    <property type="project" value="InterPro"/>
</dbReference>
<dbReference type="InterPro" id="IPR015655">
    <property type="entry name" value="PP2C"/>
</dbReference>
<evidence type="ECO:0000313" key="3">
    <source>
        <dbReference type="EMBL" id="QXL88220.1"/>
    </source>
</evidence>
<dbReference type="InterPro" id="IPR001932">
    <property type="entry name" value="PPM-type_phosphatase-like_dom"/>
</dbReference>
<dbReference type="Proteomes" id="UP000693972">
    <property type="component" value="Unassembled WGS sequence"/>
</dbReference>
<dbReference type="CDD" id="cd00143">
    <property type="entry name" value="PP2Cc"/>
    <property type="match status" value="1"/>
</dbReference>
<dbReference type="EMBL" id="CP078073">
    <property type="protein sequence ID" value="QXL88220.1"/>
    <property type="molecule type" value="Genomic_DNA"/>
</dbReference>
<accession>A0A975YGA4</accession>
<dbReference type="SUPFAM" id="SSF81606">
    <property type="entry name" value="PP2C-like"/>
    <property type="match status" value="1"/>
</dbReference>
<dbReference type="PROSITE" id="PS51746">
    <property type="entry name" value="PPM_2"/>
    <property type="match status" value="1"/>
</dbReference>
<feature type="domain" description="PPM-type phosphatase" evidence="1">
    <location>
        <begin position="5"/>
        <end position="255"/>
    </location>
</feature>
<proteinExistence type="predicted"/>
<name>A0A975YGA4_9RHOB</name>
<dbReference type="PANTHER" id="PTHR13832:SF827">
    <property type="entry name" value="PROTEIN PHOSPHATASE 1L"/>
    <property type="match status" value="1"/>
</dbReference>
<dbReference type="PANTHER" id="PTHR13832">
    <property type="entry name" value="PROTEIN PHOSPHATASE 2C"/>
    <property type="match status" value="1"/>
</dbReference>